<keyword evidence="1" id="KW-0695">RNA-directed DNA polymerase</keyword>
<name>A0A2I0UIQ6_LIMLA</name>
<dbReference type="AlphaFoldDB" id="A0A2I0UIQ6"/>
<keyword evidence="1" id="KW-0548">Nucleotidyltransferase</keyword>
<sequence length="128" mass="14481">MSCGQWLDVQVESSGIPQGSVLGPVLSNIFARDMDSGIKCTLSKLASNTKQCGMVDSLKGRDAIQRDLYRLERWAHVNLMMFNQAKYNILHLGHGNPKHACRLGREWIERRPEEKDLGVLVNERLNMS</sequence>
<proteinExistence type="predicted"/>
<keyword evidence="1" id="KW-0808">Transferase</keyword>
<dbReference type="GO" id="GO:0003964">
    <property type="term" value="F:RNA-directed DNA polymerase activity"/>
    <property type="evidence" value="ECO:0007669"/>
    <property type="project" value="UniProtKB-KW"/>
</dbReference>
<dbReference type="OrthoDB" id="9399905at2759"/>
<dbReference type="EMBL" id="KZ505735">
    <property type="protein sequence ID" value="PKU45944.1"/>
    <property type="molecule type" value="Genomic_DNA"/>
</dbReference>
<evidence type="ECO:0000313" key="1">
    <source>
        <dbReference type="EMBL" id="PKU45944.1"/>
    </source>
</evidence>
<evidence type="ECO:0000313" key="2">
    <source>
        <dbReference type="Proteomes" id="UP000233556"/>
    </source>
</evidence>
<keyword evidence="2" id="KW-1185">Reference proteome</keyword>
<accession>A0A2I0UIQ6</accession>
<dbReference type="Proteomes" id="UP000233556">
    <property type="component" value="Unassembled WGS sequence"/>
</dbReference>
<organism evidence="1 2">
    <name type="scientific">Limosa lapponica baueri</name>
    <dbReference type="NCBI Taxonomy" id="1758121"/>
    <lineage>
        <taxon>Eukaryota</taxon>
        <taxon>Metazoa</taxon>
        <taxon>Chordata</taxon>
        <taxon>Craniata</taxon>
        <taxon>Vertebrata</taxon>
        <taxon>Euteleostomi</taxon>
        <taxon>Archelosauria</taxon>
        <taxon>Archosauria</taxon>
        <taxon>Dinosauria</taxon>
        <taxon>Saurischia</taxon>
        <taxon>Theropoda</taxon>
        <taxon>Coelurosauria</taxon>
        <taxon>Aves</taxon>
        <taxon>Neognathae</taxon>
        <taxon>Neoaves</taxon>
        <taxon>Charadriiformes</taxon>
        <taxon>Scolopacidae</taxon>
        <taxon>Limosa</taxon>
    </lineage>
</organism>
<reference evidence="2" key="1">
    <citation type="submission" date="2017-11" db="EMBL/GenBank/DDBJ databases">
        <authorList>
            <person name="Lima N.C."/>
            <person name="Parody-Merino A.M."/>
            <person name="Battley P.F."/>
            <person name="Fidler A.E."/>
            <person name="Prosdocimi F."/>
        </authorList>
    </citation>
    <scope>NUCLEOTIDE SEQUENCE [LARGE SCALE GENOMIC DNA]</scope>
</reference>
<dbReference type="PANTHER" id="PTHR33332">
    <property type="entry name" value="REVERSE TRANSCRIPTASE DOMAIN-CONTAINING PROTEIN"/>
    <property type="match status" value="1"/>
</dbReference>
<gene>
    <name evidence="1" type="ORF">llap_3747</name>
</gene>
<protein>
    <submittedName>
        <fullName evidence="1">Rna-directed dna polymerase from mobile element jockey-like</fullName>
    </submittedName>
</protein>
<reference evidence="2" key="2">
    <citation type="submission" date="2017-12" db="EMBL/GenBank/DDBJ databases">
        <title>Genome sequence of the Bar-tailed Godwit (Limosa lapponica baueri).</title>
        <authorList>
            <person name="Lima N.C.B."/>
            <person name="Parody-Merino A.M."/>
            <person name="Battley P.F."/>
            <person name="Fidler A.E."/>
            <person name="Prosdocimi F."/>
        </authorList>
    </citation>
    <scope>NUCLEOTIDE SEQUENCE [LARGE SCALE GENOMIC DNA]</scope>
</reference>